<gene>
    <name evidence="2" type="ORF">HJG59_007988</name>
</gene>
<protein>
    <submittedName>
        <fullName evidence="2">Uncharacterized protein</fullName>
    </submittedName>
</protein>
<comment type="caution">
    <text evidence="2">The sequence shown here is derived from an EMBL/GenBank/DDBJ whole genome shotgun (WGS) entry which is preliminary data.</text>
</comment>
<dbReference type="SUPFAM" id="SSF52058">
    <property type="entry name" value="L domain-like"/>
    <property type="match status" value="2"/>
</dbReference>
<dbReference type="Gene3D" id="3.80.10.10">
    <property type="entry name" value="Ribonuclease Inhibitor"/>
    <property type="match status" value="1"/>
</dbReference>
<evidence type="ECO:0000313" key="2">
    <source>
        <dbReference type="EMBL" id="KAF6500975.1"/>
    </source>
</evidence>
<feature type="signal peptide" evidence="1">
    <location>
        <begin position="1"/>
        <end position="29"/>
    </location>
</feature>
<feature type="chain" id="PRO_5029864219" evidence="1">
    <location>
        <begin position="30"/>
        <end position="268"/>
    </location>
</feature>
<dbReference type="InParanoid" id="A0A7J8JXC2"/>
<keyword evidence="1" id="KW-0732">Signal</keyword>
<accession>A0A7J8JXC2</accession>
<dbReference type="AlphaFoldDB" id="A0A7J8JXC2"/>
<name>A0A7J8JXC2_MOLMO</name>
<dbReference type="InterPro" id="IPR032675">
    <property type="entry name" value="LRR_dom_sf"/>
</dbReference>
<reference evidence="2 3" key="1">
    <citation type="journal article" date="2020" name="Nature">
        <title>Six reference-quality genomes reveal evolution of bat adaptations.</title>
        <authorList>
            <person name="Jebb D."/>
            <person name="Huang Z."/>
            <person name="Pippel M."/>
            <person name="Hughes G.M."/>
            <person name="Lavrichenko K."/>
            <person name="Devanna P."/>
            <person name="Winkler S."/>
            <person name="Jermiin L.S."/>
            <person name="Skirmuntt E.C."/>
            <person name="Katzourakis A."/>
            <person name="Burkitt-Gray L."/>
            <person name="Ray D.A."/>
            <person name="Sullivan K.A.M."/>
            <person name="Roscito J.G."/>
            <person name="Kirilenko B.M."/>
            <person name="Davalos L.M."/>
            <person name="Corthals A.P."/>
            <person name="Power M.L."/>
            <person name="Jones G."/>
            <person name="Ransome R.D."/>
            <person name="Dechmann D.K.N."/>
            <person name="Locatelli A.G."/>
            <person name="Puechmaille S.J."/>
            <person name="Fedrigo O."/>
            <person name="Jarvis E.D."/>
            <person name="Hiller M."/>
            <person name="Vernes S.C."/>
            <person name="Myers E.W."/>
            <person name="Teeling E.C."/>
        </authorList>
    </citation>
    <scope>NUCLEOTIDE SEQUENCE [LARGE SCALE GENOMIC DNA]</scope>
    <source>
        <strain evidence="2">MMolMol1</strain>
        <tissue evidence="2">Muscle</tissue>
    </source>
</reference>
<evidence type="ECO:0000313" key="3">
    <source>
        <dbReference type="Proteomes" id="UP000550707"/>
    </source>
</evidence>
<evidence type="ECO:0000256" key="1">
    <source>
        <dbReference type="SAM" id="SignalP"/>
    </source>
</evidence>
<sequence>MERPLFPSTLLSLLLLALMSLGLMSWAWTAPSCTIGDSSLWPNISYYIPFCPLAPGLHLFASCFNVNDLAQTLREVPQDTEVLCLQDALEPLKSLNTLSFHGSCLNCSQNVQLPISLGRLTLRHSCLTELKELQGLFPNLVSGSSPATSPSPRTSFLEVLDLSANLQLSRLGGRALHGLQLHSLRLDGTPLNALDLLGSDLLHLDSLYLVGTGAEKRPGNVTGYFELRALDLGRNQTQNLEDGDLLSFRSLELLSLHAMAFSYIPPIF</sequence>
<organism evidence="2 3">
    <name type="scientific">Molossus molossus</name>
    <name type="common">Pallas' mastiff bat</name>
    <name type="synonym">Vespertilio molossus</name>
    <dbReference type="NCBI Taxonomy" id="27622"/>
    <lineage>
        <taxon>Eukaryota</taxon>
        <taxon>Metazoa</taxon>
        <taxon>Chordata</taxon>
        <taxon>Craniata</taxon>
        <taxon>Vertebrata</taxon>
        <taxon>Euteleostomi</taxon>
        <taxon>Mammalia</taxon>
        <taxon>Eutheria</taxon>
        <taxon>Laurasiatheria</taxon>
        <taxon>Chiroptera</taxon>
        <taxon>Yangochiroptera</taxon>
        <taxon>Molossidae</taxon>
        <taxon>Molossus</taxon>
    </lineage>
</organism>
<proteinExistence type="predicted"/>
<dbReference type="EMBL" id="JACASF010000001">
    <property type="protein sequence ID" value="KAF6500975.1"/>
    <property type="molecule type" value="Genomic_DNA"/>
</dbReference>
<dbReference type="Proteomes" id="UP000550707">
    <property type="component" value="Unassembled WGS sequence"/>
</dbReference>
<keyword evidence="3" id="KW-1185">Reference proteome</keyword>